<dbReference type="AlphaFoldDB" id="A0A0P1KQB8"/>
<sequence>MILRSSRPQSRFRPASAFLCAKQRGLHGDLKQRSSLEIINHVQRKITDEEYSSVKTFKNKLQRHYDCKYAGLIANMRGLGVMDEKLVKMVFLRKSGPTQHEAFKSTLESITKSKYSIAEKRKRIYCIIKLQKALYPDIARTNGILVPELVHQWFWQRLCKDETFQHYYFLIQNDVLLSSKVCNLFLRRLLKGSEMEVQLGTFQVFLHKPEHHEIFQSKFGKLYNFSQINQIITTNLTRKDSRHIKLYFAALLSRLEGKELQNSDLSERQRIALFIKFTNTLLNYLKLTCNYDMFLHSFKMVTDLVLAQKLDTRLLHRPFLVAIQYLRSLNQHSHVLKLISFAQELSLERSFKFKQSIIGELVSTMRAFNDPKIIVDYITAVYTSPKTLRLLNELGIWSLLRHNSVNVLNETQLEKDFESSKIQKSHLSKFLAHRVLPNTVILTELYRVILHYHSNGVPTAELRQLIIELYHRYKACMTNHKDYFVQPDCGIINVLIYNLRFQLKDPRLAFVLVQDFFQTQLHIKCDTSSPFGLVLYHNHALTRTEISSLLVLMDKHKVKLDFKVISAMVLQNLRSGQIEEAHSWFRKLISAGFPLTHKSLIKCAVENSWELPEGIDTSFMDEAPACDYDSGFEYEIDDAVSGGIMEEEEHEATDKFANALLGITETLADPKRNVGGQHR</sequence>
<proteinExistence type="predicted"/>
<organism evidence="1 2">
    <name type="scientific">Lachancea quebecensis</name>
    <dbReference type="NCBI Taxonomy" id="1654605"/>
    <lineage>
        <taxon>Eukaryota</taxon>
        <taxon>Fungi</taxon>
        <taxon>Dikarya</taxon>
        <taxon>Ascomycota</taxon>
        <taxon>Saccharomycotina</taxon>
        <taxon>Saccharomycetes</taxon>
        <taxon>Saccharomycetales</taxon>
        <taxon>Saccharomycetaceae</taxon>
        <taxon>Lachancea</taxon>
    </lineage>
</organism>
<name>A0A0P1KQB8_9SACH</name>
<reference evidence="2" key="1">
    <citation type="submission" date="2015-10" db="EMBL/GenBank/DDBJ databases">
        <authorList>
            <person name="Devillers H."/>
        </authorList>
    </citation>
    <scope>NUCLEOTIDE SEQUENCE [LARGE SCALE GENOMIC DNA]</scope>
</reference>
<protein>
    <submittedName>
        <fullName evidence="1">LAQU0S04e00782g1_1</fullName>
    </submittedName>
</protein>
<dbReference type="EMBL" id="LN890563">
    <property type="protein sequence ID" value="CUS21787.1"/>
    <property type="molecule type" value="Genomic_DNA"/>
</dbReference>
<keyword evidence="2" id="KW-1185">Reference proteome</keyword>
<dbReference type="Proteomes" id="UP000236544">
    <property type="component" value="Unassembled WGS sequence"/>
</dbReference>
<evidence type="ECO:0000313" key="2">
    <source>
        <dbReference type="Proteomes" id="UP000236544"/>
    </source>
</evidence>
<evidence type="ECO:0000313" key="1">
    <source>
        <dbReference type="EMBL" id="CUS21787.1"/>
    </source>
</evidence>
<dbReference type="OrthoDB" id="4064138at2759"/>
<gene>
    <name evidence="1" type="ORF">LAQU0_S04e00782g</name>
</gene>
<accession>A0A0P1KQB8</accession>